<dbReference type="InterPro" id="IPR004162">
    <property type="entry name" value="SINA-like_animal"/>
</dbReference>
<accession>A0A1D2MI34</accession>
<evidence type="ECO:0000256" key="5">
    <source>
        <dbReference type="SAM" id="MobiDB-lite"/>
    </source>
</evidence>
<evidence type="ECO:0000313" key="7">
    <source>
        <dbReference type="EMBL" id="ODM92660.1"/>
    </source>
</evidence>
<evidence type="ECO:0000313" key="8">
    <source>
        <dbReference type="Proteomes" id="UP000094527"/>
    </source>
</evidence>
<dbReference type="CDD" id="cd16571">
    <property type="entry name" value="RING-HC_SIAHs"/>
    <property type="match status" value="1"/>
</dbReference>
<dbReference type="PANTHER" id="PTHR45877:SF2">
    <property type="entry name" value="E3 UBIQUITIN-PROTEIN LIGASE SINA-RELATED"/>
    <property type="match status" value="1"/>
</dbReference>
<feature type="domain" description="RING-type" evidence="6">
    <location>
        <begin position="7"/>
        <end position="42"/>
    </location>
</feature>
<dbReference type="Gene3D" id="3.30.40.10">
    <property type="entry name" value="Zinc/RING finger domain, C3HC4 (zinc finger)"/>
    <property type="match status" value="2"/>
</dbReference>
<dbReference type="AlphaFoldDB" id="A0A1D2MI34"/>
<dbReference type="PROSITE" id="PS50089">
    <property type="entry name" value="ZF_RING_2"/>
    <property type="match status" value="1"/>
</dbReference>
<evidence type="ECO:0000256" key="2">
    <source>
        <dbReference type="ARBA" id="ARBA00022771"/>
    </source>
</evidence>
<dbReference type="InterPro" id="IPR049548">
    <property type="entry name" value="Sina-like_RING"/>
</dbReference>
<dbReference type="GO" id="GO:0061630">
    <property type="term" value="F:ubiquitin protein ligase activity"/>
    <property type="evidence" value="ECO:0007669"/>
    <property type="project" value="TreeGrafter"/>
</dbReference>
<evidence type="ECO:0000256" key="4">
    <source>
        <dbReference type="PROSITE-ProRule" id="PRU00175"/>
    </source>
</evidence>
<dbReference type="PANTHER" id="PTHR45877">
    <property type="entry name" value="E3 UBIQUITIN-PROTEIN LIGASE SIAH2"/>
    <property type="match status" value="1"/>
</dbReference>
<dbReference type="GO" id="GO:0031624">
    <property type="term" value="F:ubiquitin conjugating enzyme binding"/>
    <property type="evidence" value="ECO:0007669"/>
    <property type="project" value="TreeGrafter"/>
</dbReference>
<keyword evidence="1" id="KW-0479">Metal-binding</keyword>
<dbReference type="GO" id="GO:0008270">
    <property type="term" value="F:zinc ion binding"/>
    <property type="evidence" value="ECO:0007669"/>
    <property type="project" value="UniProtKB-KW"/>
</dbReference>
<evidence type="ECO:0000259" key="6">
    <source>
        <dbReference type="PROSITE" id="PS50089"/>
    </source>
</evidence>
<feature type="compositionally biased region" description="Acidic residues" evidence="5">
    <location>
        <begin position="337"/>
        <end position="347"/>
    </location>
</feature>
<keyword evidence="2 4" id="KW-0863">Zinc-finger</keyword>
<dbReference type="OrthoDB" id="941555at2759"/>
<comment type="caution">
    <text evidence="7">The sequence shown here is derived from an EMBL/GenBank/DDBJ whole genome shotgun (WGS) entry which is preliminary data.</text>
</comment>
<dbReference type="GO" id="GO:0005737">
    <property type="term" value="C:cytoplasm"/>
    <property type="evidence" value="ECO:0007669"/>
    <property type="project" value="TreeGrafter"/>
</dbReference>
<feature type="compositionally biased region" description="Acidic residues" evidence="5">
    <location>
        <begin position="299"/>
        <end position="313"/>
    </location>
</feature>
<keyword evidence="8" id="KW-1185">Reference proteome</keyword>
<dbReference type="Proteomes" id="UP000094527">
    <property type="component" value="Unassembled WGS sequence"/>
</dbReference>
<sequence>MDDDLNCPICFETPEKEIYQCVNGHTICNICSENINECPQCREPYGPKKIRNRALEQILDKQTFNCNFKDNGCLEKLNRQDITKHSETCSKANANPIYLCKILGYDACTHILDTSNRAATLKHFKDHHGAVVQGGHEAVVWNSNYQSVIETTYGSKWSLVLLEVDETWAKDSLFLVVGQVNSDSKFVSWACLQLFGVEKAIAEPLEVEFTVKDLADLDQNVSKFRCRTWTDPVISVNDEDDVKNCLDCCAINISLKFMGKWCKDNSDISITVNLKHANESSEEEDHDESVYEYGHYSETEDEYDYVGEYEENEESNHDTDNDGYFDDYTQPPGTFVDTDDDDDDDWE</sequence>
<proteinExistence type="predicted"/>
<keyword evidence="3" id="KW-0862">Zinc</keyword>
<dbReference type="GO" id="GO:0043161">
    <property type="term" value="P:proteasome-mediated ubiquitin-dependent protein catabolic process"/>
    <property type="evidence" value="ECO:0007669"/>
    <property type="project" value="TreeGrafter"/>
</dbReference>
<dbReference type="Pfam" id="PF21362">
    <property type="entry name" value="Sina_RING"/>
    <property type="match status" value="1"/>
</dbReference>
<dbReference type="InterPro" id="IPR013083">
    <property type="entry name" value="Znf_RING/FYVE/PHD"/>
</dbReference>
<protein>
    <submittedName>
        <fullName evidence="7">E3 ubiquitin-protein ligase Siah2</fullName>
    </submittedName>
</protein>
<dbReference type="EMBL" id="LJIJ01001178">
    <property type="protein sequence ID" value="ODM92660.1"/>
    <property type="molecule type" value="Genomic_DNA"/>
</dbReference>
<dbReference type="STRING" id="48709.A0A1D2MI34"/>
<evidence type="ECO:0000256" key="3">
    <source>
        <dbReference type="ARBA" id="ARBA00022833"/>
    </source>
</evidence>
<dbReference type="InterPro" id="IPR001841">
    <property type="entry name" value="Znf_RING"/>
</dbReference>
<gene>
    <name evidence="7" type="ORF">Ocin01_14022</name>
</gene>
<evidence type="ECO:0000256" key="1">
    <source>
        <dbReference type="ARBA" id="ARBA00022723"/>
    </source>
</evidence>
<organism evidence="7 8">
    <name type="scientific">Orchesella cincta</name>
    <name type="common">Springtail</name>
    <name type="synonym">Podura cincta</name>
    <dbReference type="NCBI Taxonomy" id="48709"/>
    <lineage>
        <taxon>Eukaryota</taxon>
        <taxon>Metazoa</taxon>
        <taxon>Ecdysozoa</taxon>
        <taxon>Arthropoda</taxon>
        <taxon>Hexapoda</taxon>
        <taxon>Collembola</taxon>
        <taxon>Entomobryomorpha</taxon>
        <taxon>Entomobryoidea</taxon>
        <taxon>Orchesellidae</taxon>
        <taxon>Orchesellinae</taxon>
        <taxon>Orchesella</taxon>
    </lineage>
</organism>
<name>A0A1D2MI34_ORCCI</name>
<reference evidence="7 8" key="1">
    <citation type="journal article" date="2016" name="Genome Biol. Evol.">
        <title>Gene Family Evolution Reflects Adaptation to Soil Environmental Stressors in the Genome of the Collembolan Orchesella cincta.</title>
        <authorList>
            <person name="Faddeeva-Vakhrusheva A."/>
            <person name="Derks M.F."/>
            <person name="Anvar S.Y."/>
            <person name="Agamennone V."/>
            <person name="Suring W."/>
            <person name="Smit S."/>
            <person name="van Straalen N.M."/>
            <person name="Roelofs D."/>
        </authorList>
    </citation>
    <scope>NUCLEOTIDE SEQUENCE [LARGE SCALE GENOMIC DNA]</scope>
    <source>
        <tissue evidence="7">Mixed pool</tissue>
    </source>
</reference>
<dbReference type="SUPFAM" id="SSF57850">
    <property type="entry name" value="RING/U-box"/>
    <property type="match status" value="1"/>
</dbReference>
<feature type="region of interest" description="Disordered" evidence="5">
    <location>
        <begin position="276"/>
        <end position="347"/>
    </location>
</feature>